<accession>A0A6J8CR80</accession>
<evidence type="ECO:0000259" key="1">
    <source>
        <dbReference type="Pfam" id="PF00078"/>
    </source>
</evidence>
<dbReference type="AlphaFoldDB" id="A0A6J8CR80"/>
<name>A0A6J8CR80_MYTCO</name>
<reference evidence="2 3" key="1">
    <citation type="submission" date="2020-06" db="EMBL/GenBank/DDBJ databases">
        <authorList>
            <person name="Li R."/>
            <person name="Bekaert M."/>
        </authorList>
    </citation>
    <scope>NUCLEOTIDE SEQUENCE [LARGE SCALE GENOMIC DNA]</scope>
    <source>
        <strain evidence="3">wild</strain>
    </source>
</reference>
<dbReference type="OrthoDB" id="6156484at2759"/>
<protein>
    <recommendedName>
        <fullName evidence="1">Reverse transcriptase domain-containing protein</fullName>
    </recommendedName>
</protein>
<dbReference type="EMBL" id="CACVKT020005775">
    <property type="protein sequence ID" value="CAC5397919.1"/>
    <property type="molecule type" value="Genomic_DNA"/>
</dbReference>
<dbReference type="Pfam" id="PF00078">
    <property type="entry name" value="RVT_1"/>
    <property type="match status" value="1"/>
</dbReference>
<proteinExistence type="predicted"/>
<evidence type="ECO:0000313" key="3">
    <source>
        <dbReference type="Proteomes" id="UP000507470"/>
    </source>
</evidence>
<dbReference type="PANTHER" id="PTHR19446">
    <property type="entry name" value="REVERSE TRANSCRIPTASES"/>
    <property type="match status" value="1"/>
</dbReference>
<evidence type="ECO:0000313" key="2">
    <source>
        <dbReference type="EMBL" id="CAC5397919.1"/>
    </source>
</evidence>
<gene>
    <name evidence="2" type="ORF">MCOR_32323</name>
</gene>
<dbReference type="InterPro" id="IPR000477">
    <property type="entry name" value="RT_dom"/>
</dbReference>
<keyword evidence="3" id="KW-1185">Reference proteome</keyword>
<organism evidence="2 3">
    <name type="scientific">Mytilus coruscus</name>
    <name type="common">Sea mussel</name>
    <dbReference type="NCBI Taxonomy" id="42192"/>
    <lineage>
        <taxon>Eukaryota</taxon>
        <taxon>Metazoa</taxon>
        <taxon>Spiralia</taxon>
        <taxon>Lophotrochozoa</taxon>
        <taxon>Mollusca</taxon>
        <taxon>Bivalvia</taxon>
        <taxon>Autobranchia</taxon>
        <taxon>Pteriomorphia</taxon>
        <taxon>Mytilida</taxon>
        <taxon>Mytiloidea</taxon>
        <taxon>Mytilidae</taxon>
        <taxon>Mytilinae</taxon>
        <taxon>Mytilus</taxon>
    </lineage>
</organism>
<sequence length="297" mass="34141">MLTGTIPDIFKTGILTPFHKKKKDPTLTTNYRGITVTFVLGKIFEYALLEKMPDMNVNQTEIQFGFTKGLSPIMAALIVSEGILHAKQQKKNLYLASFDSQKAFDVVHHMILLEKIYYEVPTDVWRVIQNLYLNMSTEVKWNNHTMGLNGKGGLNPKTAYKIYQAYVLPRLLYGLEILHLNLTQIGKLRQFHIKTIRCFQSLPIRSSTAAVYMLIGAVPIEAELHKRQLSLLYSTLVSENTKLKTLMERQLIVNSENTESFFPRVQEILQYYSLMPIHELKKISQQNFNGKSKLTQP</sequence>
<dbReference type="Proteomes" id="UP000507470">
    <property type="component" value="Unassembled WGS sequence"/>
</dbReference>
<feature type="domain" description="Reverse transcriptase" evidence="1">
    <location>
        <begin position="21"/>
        <end position="142"/>
    </location>
</feature>